<comment type="caution">
    <text evidence="2">The sequence shown here is derived from an EMBL/GenBank/DDBJ whole genome shotgun (WGS) entry which is preliminary data.</text>
</comment>
<evidence type="ECO:0000313" key="3">
    <source>
        <dbReference type="Proteomes" id="UP000181790"/>
    </source>
</evidence>
<feature type="chain" id="PRO_5010266177" description="Haem-binding uptake Tiki superfamily ChaN domain-containing protein" evidence="1">
    <location>
        <begin position="23"/>
        <end position="291"/>
    </location>
</feature>
<dbReference type="Proteomes" id="UP000181790">
    <property type="component" value="Unassembled WGS sequence"/>
</dbReference>
<accession>A0A1S2VI86</accession>
<evidence type="ECO:0000313" key="2">
    <source>
        <dbReference type="EMBL" id="OIN58433.1"/>
    </source>
</evidence>
<proteinExistence type="predicted"/>
<dbReference type="RefSeq" id="WP_071504105.1">
    <property type="nucleotide sequence ID" value="NZ_MORL01000007.1"/>
</dbReference>
<dbReference type="OrthoDB" id="644156at2"/>
<organism evidence="2 3">
    <name type="scientific">Arsenicibacter rosenii</name>
    <dbReference type="NCBI Taxonomy" id="1750698"/>
    <lineage>
        <taxon>Bacteria</taxon>
        <taxon>Pseudomonadati</taxon>
        <taxon>Bacteroidota</taxon>
        <taxon>Cytophagia</taxon>
        <taxon>Cytophagales</taxon>
        <taxon>Spirosomataceae</taxon>
        <taxon>Arsenicibacter</taxon>
    </lineage>
</organism>
<keyword evidence="3" id="KW-1185">Reference proteome</keyword>
<protein>
    <recommendedName>
        <fullName evidence="4">Haem-binding uptake Tiki superfamily ChaN domain-containing protein</fullName>
    </recommendedName>
</protein>
<name>A0A1S2VI86_9BACT</name>
<dbReference type="EMBL" id="MORL01000007">
    <property type="protein sequence ID" value="OIN58433.1"/>
    <property type="molecule type" value="Genomic_DNA"/>
</dbReference>
<feature type="signal peptide" evidence="1">
    <location>
        <begin position="1"/>
        <end position="22"/>
    </location>
</feature>
<evidence type="ECO:0008006" key="4">
    <source>
        <dbReference type="Google" id="ProtNLM"/>
    </source>
</evidence>
<gene>
    <name evidence="2" type="ORF">BLX24_15710</name>
</gene>
<dbReference type="PROSITE" id="PS51257">
    <property type="entry name" value="PROKAR_LIPOPROTEIN"/>
    <property type="match status" value="1"/>
</dbReference>
<keyword evidence="1" id="KW-0732">Signal</keyword>
<dbReference type="AlphaFoldDB" id="A0A1S2VI86"/>
<sequence>MTKIHSYVCVLGLFLIAGQACTKEKETTINHWDTVNYVAVGKRMDSTETPYIIDLQAKNKQLIFVGCEHTQDTTHRQFTLIDQLFAGLKPQLAFNEGGQVSRRYPSRKEAILDNGETGCLKFACDRAGIPMMNGDLTDSLEFVLMQQKYPVHDLLLYYVMERMVIPYLYGAYGKIPFNTFYDQKLPEWFVKKGLRIPEEEQSFAFYQQLYRRKLGHPLQIALTDDVEKFDYINDQCYYCAVGRASKMVRDSVLLTKIDAALAQHDRVMVTFGHGHALAVEPALRQIMRKYE</sequence>
<reference evidence="2 3" key="1">
    <citation type="submission" date="2016-10" db="EMBL/GenBank/DDBJ databases">
        <title>Arsenicibacter rosenii gen. nov., sp. nov., an efficient arsenic-methylating bacterium isolated from an arsenic-contaminated paddy soil.</title>
        <authorList>
            <person name="Huang K."/>
        </authorList>
    </citation>
    <scope>NUCLEOTIDE SEQUENCE [LARGE SCALE GENOMIC DNA]</scope>
    <source>
        <strain evidence="2 3">SM-1</strain>
    </source>
</reference>
<evidence type="ECO:0000256" key="1">
    <source>
        <dbReference type="SAM" id="SignalP"/>
    </source>
</evidence>